<accession>A0A1W5ZV30</accession>
<organism evidence="1 2">
    <name type="scientific">Halobacillus mangrovi</name>
    <dbReference type="NCBI Taxonomy" id="402384"/>
    <lineage>
        <taxon>Bacteria</taxon>
        <taxon>Bacillati</taxon>
        <taxon>Bacillota</taxon>
        <taxon>Bacilli</taxon>
        <taxon>Bacillales</taxon>
        <taxon>Bacillaceae</taxon>
        <taxon>Halobacillus</taxon>
    </lineage>
</organism>
<gene>
    <name evidence="1" type="ORF">HM131_09915</name>
</gene>
<protein>
    <recommendedName>
        <fullName evidence="3">DUF3892 domain-containing protein</fullName>
    </recommendedName>
</protein>
<dbReference type="STRING" id="402384.HM131_09915"/>
<sequence>MPDRIIAVRKNGQGSIKEMKLSSGQVVDYHKAHEMAQSGQLEHVQLINGKDGELHLRSVPDGDPTNNLDNLPSF</sequence>
<dbReference type="Proteomes" id="UP000192527">
    <property type="component" value="Chromosome"/>
</dbReference>
<dbReference type="OrthoDB" id="1647761at2"/>
<dbReference type="Pfam" id="PF13031">
    <property type="entry name" value="DUF3892"/>
    <property type="match status" value="1"/>
</dbReference>
<reference evidence="1 2" key="1">
    <citation type="submission" date="2017-04" db="EMBL/GenBank/DDBJ databases">
        <title>The whole genome sequencing and assembly of Halobacillus mangrovi strain.</title>
        <authorList>
            <person name="Lee S.-J."/>
            <person name="Park M.-K."/>
            <person name="Kim J.-Y."/>
            <person name="Lee Y.-J."/>
            <person name="Yi H."/>
            <person name="Bahn Y.-S."/>
            <person name="Kim J.F."/>
            <person name="Lee D.-W."/>
        </authorList>
    </citation>
    <scope>NUCLEOTIDE SEQUENCE [LARGE SCALE GENOMIC DNA]</scope>
    <source>
        <strain evidence="1 2">KTB 131</strain>
    </source>
</reference>
<dbReference type="AlphaFoldDB" id="A0A1W5ZV30"/>
<dbReference type="InterPro" id="IPR024997">
    <property type="entry name" value="DUF3892"/>
</dbReference>
<name>A0A1W5ZV30_9BACI</name>
<proteinExistence type="predicted"/>
<dbReference type="RefSeq" id="WP_085029607.1">
    <property type="nucleotide sequence ID" value="NZ_CP020772.1"/>
</dbReference>
<dbReference type="EMBL" id="CP020772">
    <property type="protein sequence ID" value="ARI77135.1"/>
    <property type="molecule type" value="Genomic_DNA"/>
</dbReference>
<evidence type="ECO:0000313" key="2">
    <source>
        <dbReference type="Proteomes" id="UP000192527"/>
    </source>
</evidence>
<keyword evidence="2" id="KW-1185">Reference proteome</keyword>
<dbReference type="KEGG" id="hmn:HM131_09915"/>
<evidence type="ECO:0008006" key="3">
    <source>
        <dbReference type="Google" id="ProtNLM"/>
    </source>
</evidence>
<evidence type="ECO:0000313" key="1">
    <source>
        <dbReference type="EMBL" id="ARI77135.1"/>
    </source>
</evidence>